<evidence type="ECO:0000256" key="5">
    <source>
        <dbReference type="ARBA" id="ARBA00022824"/>
    </source>
</evidence>
<dbReference type="OrthoDB" id="7464126at2759"/>
<dbReference type="HOGENOM" id="CLU_000288_125_13_1"/>
<dbReference type="InterPro" id="IPR029058">
    <property type="entry name" value="AB_hydrolase_fold"/>
</dbReference>
<comment type="similarity">
    <text evidence="4">Belongs to the putative lipase ROG1 family.</text>
</comment>
<dbReference type="EMBL" id="JOWA01000110">
    <property type="protein sequence ID" value="KEZ41021.1"/>
    <property type="molecule type" value="Genomic_DNA"/>
</dbReference>
<keyword evidence="7" id="KW-0472">Membrane</keyword>
<comment type="caution">
    <text evidence="10">The sequence shown here is derived from an EMBL/GenBank/DDBJ whole genome shotgun (WGS) entry which is preliminary data.</text>
</comment>
<name>A0A084G109_PSEDA</name>
<comment type="subcellular location">
    <subcellularLocation>
        <location evidence="2">Endoplasmic reticulum</location>
    </subcellularLocation>
    <subcellularLocation>
        <location evidence="3">Membrane</location>
    </subcellularLocation>
    <subcellularLocation>
        <location evidence="1">Mitochondrion</location>
    </subcellularLocation>
</comment>
<feature type="domain" description="NB-ARC" evidence="8">
    <location>
        <begin position="319"/>
        <end position="461"/>
    </location>
</feature>
<protein>
    <recommendedName>
        <fullName evidence="12">DUF676 domain-containing protein</fullName>
    </recommendedName>
</protein>
<dbReference type="GO" id="GO:0005739">
    <property type="term" value="C:mitochondrion"/>
    <property type="evidence" value="ECO:0007669"/>
    <property type="project" value="UniProtKB-SubCell"/>
</dbReference>
<dbReference type="Pfam" id="PF05057">
    <property type="entry name" value="DUF676"/>
    <property type="match status" value="1"/>
</dbReference>
<dbReference type="InterPro" id="IPR011990">
    <property type="entry name" value="TPR-like_helical_dom_sf"/>
</dbReference>
<evidence type="ECO:0008006" key="12">
    <source>
        <dbReference type="Google" id="ProtNLM"/>
    </source>
</evidence>
<dbReference type="InterPro" id="IPR052374">
    <property type="entry name" value="SERAC1"/>
</dbReference>
<dbReference type="AlphaFoldDB" id="A0A084G109"/>
<evidence type="ECO:0000256" key="4">
    <source>
        <dbReference type="ARBA" id="ARBA00007920"/>
    </source>
</evidence>
<keyword evidence="11" id="KW-1185">Reference proteome</keyword>
<evidence type="ECO:0000256" key="1">
    <source>
        <dbReference type="ARBA" id="ARBA00004173"/>
    </source>
</evidence>
<dbReference type="PANTHER" id="PTHR48182">
    <property type="entry name" value="PROTEIN SERAC1"/>
    <property type="match status" value="1"/>
</dbReference>
<evidence type="ECO:0000313" key="11">
    <source>
        <dbReference type="Proteomes" id="UP000028545"/>
    </source>
</evidence>
<dbReference type="GO" id="GO:0016020">
    <property type="term" value="C:membrane"/>
    <property type="evidence" value="ECO:0007669"/>
    <property type="project" value="UniProtKB-SubCell"/>
</dbReference>
<dbReference type="VEuPathDB" id="FungiDB:SAPIO_CDS7054"/>
<dbReference type="GeneID" id="27726126"/>
<dbReference type="Proteomes" id="UP000028545">
    <property type="component" value="Unassembled WGS sequence"/>
</dbReference>
<gene>
    <name evidence="10" type="ORF">SAPIO_CDS7054</name>
</gene>
<dbReference type="SUPFAM" id="SSF48452">
    <property type="entry name" value="TPR-like"/>
    <property type="match status" value="1"/>
</dbReference>
<dbReference type="SUPFAM" id="SSF52540">
    <property type="entry name" value="P-loop containing nucleoside triphosphate hydrolases"/>
    <property type="match status" value="1"/>
</dbReference>
<dbReference type="SUPFAM" id="SSF53474">
    <property type="entry name" value="alpha/beta-Hydrolases"/>
    <property type="match status" value="1"/>
</dbReference>
<keyword evidence="5" id="KW-0256">Endoplasmic reticulum</keyword>
<evidence type="ECO:0000256" key="7">
    <source>
        <dbReference type="ARBA" id="ARBA00023136"/>
    </source>
</evidence>
<dbReference type="InterPro" id="IPR007751">
    <property type="entry name" value="DUF676_lipase-like"/>
</dbReference>
<dbReference type="GO" id="GO:0005783">
    <property type="term" value="C:endoplasmic reticulum"/>
    <property type="evidence" value="ECO:0007669"/>
    <property type="project" value="UniProtKB-SubCell"/>
</dbReference>
<reference evidence="10 11" key="1">
    <citation type="journal article" date="2014" name="Genome Announc.">
        <title>Draft genome sequence of the pathogenic fungus Scedosporium apiospermum.</title>
        <authorList>
            <person name="Vandeputte P."/>
            <person name="Ghamrawi S."/>
            <person name="Rechenmann M."/>
            <person name="Iltis A."/>
            <person name="Giraud S."/>
            <person name="Fleury M."/>
            <person name="Thornton C."/>
            <person name="Delhaes L."/>
            <person name="Meyer W."/>
            <person name="Papon N."/>
            <person name="Bouchara J.P."/>
        </authorList>
    </citation>
    <scope>NUCLEOTIDE SEQUENCE [LARGE SCALE GENOMIC DNA]</scope>
    <source>
        <strain evidence="10 11">IHEM 14462</strain>
    </source>
</reference>
<evidence type="ECO:0000256" key="2">
    <source>
        <dbReference type="ARBA" id="ARBA00004240"/>
    </source>
</evidence>
<evidence type="ECO:0000256" key="6">
    <source>
        <dbReference type="ARBA" id="ARBA00023128"/>
    </source>
</evidence>
<dbReference type="PANTHER" id="PTHR48182:SF2">
    <property type="entry name" value="PROTEIN SERAC1"/>
    <property type="match status" value="1"/>
</dbReference>
<dbReference type="Gene3D" id="3.40.50.300">
    <property type="entry name" value="P-loop containing nucleotide triphosphate hydrolases"/>
    <property type="match status" value="1"/>
</dbReference>
<accession>A0A084G109</accession>
<sequence>MDVLYGLHDARDYSEQGKLWLDIVAVHGLGGLVFDTWTNKRTKTCWIKDVLPDKFPHARVMAFGYNAKRINHGAEIEFLDVARQLLAGLSRKRSRPEERDRPILFIAHSLGGLIVKKAIMLSNERATVLANCARGFVFFATPHCGSKLADMPAILQTFGKFVLDSPTNFIRNLSTKSQELEELHHQFCEFLVSRSIPAVSFYELLKTRKFIKKSIIVTRDSAILNVPDEDALGLNADHSQIVRFKSGGDDNFQVAIHRIQRLVSRIGHLDDLQRSARKSTFLPFMPTRFFLGRKAELAQLKDWFFPEGEGGGGHSLAAVSDFKVVALFGKTGAGKTQLALKYAVTHKDAYDFVFFLDATSSVVLHNEFAKLRYSLKISDIGGDPVMQMKQWLISQAPGRWLLIFDNANNLQEVMPVITPVARSGHIIITTQDTRVGSNEFVDNSLEVPMLSPEESQQLLFDRSGMESPKLDEVEVAKLLVEELGYLPLAINSAGTYISVRQKSVREYADLLQHHSREMLDHRPDASSYERSVLAALELNFQAIDTHPGASALFSLLVFLDRSEVTEPFLVRGVTPQHRWGLDGENTLVDPASRYVPAELIALINNGPAFDEAIEDLVSHSIISCEKRDGVGRCITIHPLYHKCGRLRMSREERQKHGSGALCFLAHASPSDEYSLEDSLGTIGRACLPHIYHSLIMYKEPENGLNLAYLDSIAQPDTPLTPRELISAMILDAEIMYGEGDEQKNRALLEWAHDLLASSKNIYLQAREMEVGLAIGYYESGNYLGGADAAKAFLGPVKDALAKDPGLRNCLTNAQVGVVEVTLAEYLVTEVSVDDNFDESFGLLRGWKPLDPDKPSSKEKNTLGILSQTLGKVHKDHGDWEAAEEELRRYLDLYAVKGQQFEGWAAGDLAHVLMEMDRPKAAEVVVQEYLAPRQGLLTPSERARDRRSDTMYLEMQLGEALLLQGRNAEAEEVFQELLARFRTFGPLPPFEKFRFFFSQCALARIRHLEGRYKEAVESWEAALETAVKELDTEHQEGKWGRRTFFPGIVLLSMADCLYRLGEKERESAKDLREEATGILAEAATQRWVLGLGTYWLAWVKGHLPEA</sequence>
<organism evidence="10 11">
    <name type="scientific">Pseudallescheria apiosperma</name>
    <name type="common">Scedosporium apiospermum</name>
    <dbReference type="NCBI Taxonomy" id="563466"/>
    <lineage>
        <taxon>Eukaryota</taxon>
        <taxon>Fungi</taxon>
        <taxon>Dikarya</taxon>
        <taxon>Ascomycota</taxon>
        <taxon>Pezizomycotina</taxon>
        <taxon>Sordariomycetes</taxon>
        <taxon>Hypocreomycetidae</taxon>
        <taxon>Microascales</taxon>
        <taxon>Microascaceae</taxon>
        <taxon>Scedosporium</taxon>
    </lineage>
</organism>
<proteinExistence type="inferred from homology"/>
<evidence type="ECO:0000313" key="10">
    <source>
        <dbReference type="EMBL" id="KEZ41021.1"/>
    </source>
</evidence>
<keyword evidence="6" id="KW-0496">Mitochondrion</keyword>
<dbReference type="InterPro" id="IPR027417">
    <property type="entry name" value="P-loop_NTPase"/>
</dbReference>
<dbReference type="Pfam" id="PF00931">
    <property type="entry name" value="NB-ARC"/>
    <property type="match status" value="1"/>
</dbReference>
<dbReference type="Gene3D" id="3.40.50.1820">
    <property type="entry name" value="alpha/beta hydrolase"/>
    <property type="match status" value="1"/>
</dbReference>
<evidence type="ECO:0000259" key="8">
    <source>
        <dbReference type="Pfam" id="PF00931"/>
    </source>
</evidence>
<dbReference type="RefSeq" id="XP_016640820.1">
    <property type="nucleotide sequence ID" value="XM_016788993.1"/>
</dbReference>
<dbReference type="KEGG" id="sapo:SAPIO_CDS7054"/>
<evidence type="ECO:0000259" key="9">
    <source>
        <dbReference type="Pfam" id="PF05057"/>
    </source>
</evidence>
<evidence type="ECO:0000256" key="3">
    <source>
        <dbReference type="ARBA" id="ARBA00004370"/>
    </source>
</evidence>
<feature type="domain" description="DUF676" evidence="9">
    <location>
        <begin position="23"/>
        <end position="148"/>
    </location>
</feature>
<dbReference type="InterPro" id="IPR002182">
    <property type="entry name" value="NB-ARC"/>
</dbReference>
<dbReference type="Gene3D" id="1.25.40.10">
    <property type="entry name" value="Tetratricopeptide repeat domain"/>
    <property type="match status" value="1"/>
</dbReference>
<dbReference type="GO" id="GO:0043531">
    <property type="term" value="F:ADP binding"/>
    <property type="evidence" value="ECO:0007669"/>
    <property type="project" value="InterPro"/>
</dbReference>